<dbReference type="Gene3D" id="2.40.170.20">
    <property type="entry name" value="TonB-dependent receptor, beta-barrel domain"/>
    <property type="match status" value="1"/>
</dbReference>
<dbReference type="InterPro" id="IPR010916">
    <property type="entry name" value="TonB_box_CS"/>
</dbReference>
<dbReference type="GO" id="GO:0009279">
    <property type="term" value="C:cell outer membrane"/>
    <property type="evidence" value="ECO:0007669"/>
    <property type="project" value="UniProtKB-SubCell"/>
</dbReference>
<reference evidence="17" key="1">
    <citation type="submission" date="2016-06" db="EMBL/GenBank/DDBJ databases">
        <authorList>
            <person name="Radolfova-Krizova L."/>
            <person name="Nemec A."/>
        </authorList>
    </citation>
    <scope>NUCLEOTIDE SEQUENCE [LARGE SCALE GENOMIC DNA]</scope>
    <source>
        <strain evidence="17">ANC 4275</strain>
    </source>
</reference>
<keyword evidence="3 10" id="KW-1134">Transmembrane beta strand</keyword>
<dbReference type="PANTHER" id="PTHR30069">
    <property type="entry name" value="TONB-DEPENDENT OUTER MEMBRANE RECEPTOR"/>
    <property type="match status" value="1"/>
</dbReference>
<keyword evidence="6" id="KW-0406">Ion transport</keyword>
<evidence type="ECO:0000256" key="11">
    <source>
        <dbReference type="PROSITE-ProRule" id="PRU10143"/>
    </source>
</evidence>
<dbReference type="Proteomes" id="UP000185753">
    <property type="component" value="Unassembled WGS sequence"/>
</dbReference>
<keyword evidence="4 10" id="KW-0812">Transmembrane</keyword>
<dbReference type="STRING" id="1443941.A9J31_10590"/>
<dbReference type="PANTHER" id="PTHR30069:SF53">
    <property type="entry name" value="COLICIN I RECEPTOR-RELATED"/>
    <property type="match status" value="1"/>
</dbReference>
<dbReference type="EMBL" id="LZDS01000030">
    <property type="protein sequence ID" value="OBX27349.1"/>
    <property type="molecule type" value="Genomic_DNA"/>
</dbReference>
<dbReference type="GO" id="GO:0006811">
    <property type="term" value="P:monoatomic ion transport"/>
    <property type="evidence" value="ECO:0007669"/>
    <property type="project" value="UniProtKB-KW"/>
</dbReference>
<evidence type="ECO:0000256" key="9">
    <source>
        <dbReference type="ARBA" id="ARBA00023237"/>
    </source>
</evidence>
<dbReference type="SUPFAM" id="SSF56935">
    <property type="entry name" value="Porins"/>
    <property type="match status" value="1"/>
</dbReference>
<dbReference type="InterPro" id="IPR039426">
    <property type="entry name" value="TonB-dep_rcpt-like"/>
</dbReference>
<feature type="domain" description="TonB-dependent receptor-like beta-barrel" evidence="14">
    <location>
        <begin position="212"/>
        <end position="598"/>
    </location>
</feature>
<keyword evidence="2 10" id="KW-0813">Transport</keyword>
<comment type="similarity">
    <text evidence="10 12">Belongs to the TonB-dependent receptor family.</text>
</comment>
<evidence type="ECO:0000259" key="15">
    <source>
        <dbReference type="Pfam" id="PF07715"/>
    </source>
</evidence>
<keyword evidence="7 11" id="KW-0798">TonB box</keyword>
<evidence type="ECO:0000256" key="1">
    <source>
        <dbReference type="ARBA" id="ARBA00004571"/>
    </source>
</evidence>
<dbReference type="GO" id="GO:0015889">
    <property type="term" value="P:cobalamin transport"/>
    <property type="evidence" value="ECO:0007669"/>
    <property type="project" value="TreeGrafter"/>
</dbReference>
<evidence type="ECO:0000256" key="4">
    <source>
        <dbReference type="ARBA" id="ARBA00022692"/>
    </source>
</evidence>
<evidence type="ECO:0000256" key="12">
    <source>
        <dbReference type="RuleBase" id="RU003357"/>
    </source>
</evidence>
<evidence type="ECO:0000256" key="13">
    <source>
        <dbReference type="SAM" id="SignalP"/>
    </source>
</evidence>
<keyword evidence="9 10" id="KW-0998">Cell outer membrane</keyword>
<evidence type="ECO:0000256" key="5">
    <source>
        <dbReference type="ARBA" id="ARBA00022729"/>
    </source>
</evidence>
<comment type="subcellular location">
    <subcellularLocation>
        <location evidence="1 10">Cell outer membrane</location>
        <topology evidence="1 10">Multi-pass membrane protein</topology>
    </subcellularLocation>
</comment>
<comment type="caution">
    <text evidence="16">The sequence shown here is derived from an EMBL/GenBank/DDBJ whole genome shotgun (WGS) entry which is preliminary data.</text>
</comment>
<dbReference type="InterPro" id="IPR012910">
    <property type="entry name" value="Plug_dom"/>
</dbReference>
<feature type="chain" id="PRO_5008360625" evidence="13">
    <location>
        <begin position="31"/>
        <end position="629"/>
    </location>
</feature>
<dbReference type="InterPro" id="IPR037066">
    <property type="entry name" value="Plug_dom_sf"/>
</dbReference>
<keyword evidence="17" id="KW-1185">Reference proteome</keyword>
<dbReference type="Pfam" id="PF07715">
    <property type="entry name" value="Plug"/>
    <property type="match status" value="1"/>
</dbReference>
<accession>A0A1A7R7A0</accession>
<gene>
    <name evidence="16" type="ORF">A9J31_10590</name>
</gene>
<name>A0A1A7R7A0_9GAMM</name>
<protein>
    <submittedName>
        <fullName evidence="16">Ligand-gated channel protein</fullName>
    </submittedName>
</protein>
<evidence type="ECO:0000256" key="3">
    <source>
        <dbReference type="ARBA" id="ARBA00022452"/>
    </source>
</evidence>
<dbReference type="Pfam" id="PF00593">
    <property type="entry name" value="TonB_dep_Rec_b-barrel"/>
    <property type="match status" value="1"/>
</dbReference>
<feature type="signal peptide" evidence="13">
    <location>
        <begin position="1"/>
        <end position="30"/>
    </location>
</feature>
<evidence type="ECO:0000256" key="6">
    <source>
        <dbReference type="ARBA" id="ARBA00023065"/>
    </source>
</evidence>
<feature type="short sequence motif" description="TonB box" evidence="11">
    <location>
        <begin position="44"/>
        <end position="50"/>
    </location>
</feature>
<evidence type="ECO:0000313" key="16">
    <source>
        <dbReference type="EMBL" id="OBX27349.1"/>
    </source>
</evidence>
<proteinExistence type="inferred from homology"/>
<dbReference type="Gene3D" id="2.170.130.10">
    <property type="entry name" value="TonB-dependent receptor, plug domain"/>
    <property type="match status" value="1"/>
</dbReference>
<evidence type="ECO:0000259" key="14">
    <source>
        <dbReference type="Pfam" id="PF00593"/>
    </source>
</evidence>
<evidence type="ECO:0000313" key="17">
    <source>
        <dbReference type="Proteomes" id="UP000185753"/>
    </source>
</evidence>
<dbReference type="PROSITE" id="PS52016">
    <property type="entry name" value="TONB_DEPENDENT_REC_3"/>
    <property type="match status" value="1"/>
</dbReference>
<evidence type="ECO:0000256" key="2">
    <source>
        <dbReference type="ARBA" id="ARBA00022448"/>
    </source>
</evidence>
<dbReference type="PROSITE" id="PS00430">
    <property type="entry name" value="TONB_DEPENDENT_REC_1"/>
    <property type="match status" value="1"/>
</dbReference>
<keyword evidence="8 10" id="KW-0472">Membrane</keyword>
<sequence>MEQSMSTLFQPTALVGAIAIAMGFSTNTVAADAVENKASTTLDTIVVTASRSEENINDVPARISIIEPKIVEQSPIAELPHLLMSDAAINMVQSGGYGQVSSIFLRGTNSNQTLVLRDGVRLNTATTGAPSLAFIDTTDIKQIEVLKGPASVLYGTDAIGGVIQLVSKTPENTSAFVTGEMGENGTYKTIAGADVAEDGFYAQIRGQRLETDGTQVTDWKNSKVKTADYDQKGFSAKVGVEKEDYALSVDYQQNKGSTGYIDCSAYDANYNCSGLKNLSQDFKNEIVNVKGRVNIASDISVNARLSQFKDDIDQNDVNYDGSYDFIHSKTQEAELYGKWQFTQHQNILLGTTYQTIKGDVISFTAPYKGDVDSQGYYIQHQYKNNGLDTQVGLRVEDNEKYGTHTVGQAAVRYKILPLTSVYANIGTAFRSPTLNELYSSYGTADLKPEESTSYEIGVDQKLAYGLSTGLSLYRTEVDDLIDYNAANKNKFGNVKEAKFQGGESYLAWQQDQWFAKAAYNYVKAENEKTGKELNRRPRQSFTLTAGLQNEIYGISGALSSKSHAQDYQRENPGYVTVDFNAYWNVNPNVKVFTNIENVGDVKYKTASYGGGYYYVNGGRLASAGVTFKY</sequence>
<evidence type="ECO:0000256" key="8">
    <source>
        <dbReference type="ARBA" id="ARBA00023136"/>
    </source>
</evidence>
<evidence type="ECO:0000256" key="7">
    <source>
        <dbReference type="ARBA" id="ARBA00023077"/>
    </source>
</evidence>
<keyword evidence="5 13" id="KW-0732">Signal</keyword>
<feature type="domain" description="TonB-dependent receptor plug" evidence="15">
    <location>
        <begin position="57"/>
        <end position="162"/>
    </location>
</feature>
<dbReference type="InterPro" id="IPR036942">
    <property type="entry name" value="Beta-barrel_TonB_sf"/>
</dbReference>
<dbReference type="AlphaFoldDB" id="A0A1A7R7A0"/>
<evidence type="ECO:0000256" key="10">
    <source>
        <dbReference type="PROSITE-ProRule" id="PRU01360"/>
    </source>
</evidence>
<dbReference type="InterPro" id="IPR000531">
    <property type="entry name" value="Beta-barrel_TonB"/>
</dbReference>
<dbReference type="CDD" id="cd01347">
    <property type="entry name" value="ligand_gated_channel"/>
    <property type="match status" value="1"/>
</dbReference>
<organism evidence="16 17">
    <name type="scientific">Acinetobacter gandensis</name>
    <dbReference type="NCBI Taxonomy" id="1443941"/>
    <lineage>
        <taxon>Bacteria</taxon>
        <taxon>Pseudomonadati</taxon>
        <taxon>Pseudomonadota</taxon>
        <taxon>Gammaproteobacteria</taxon>
        <taxon>Moraxellales</taxon>
        <taxon>Moraxellaceae</taxon>
        <taxon>Acinetobacter</taxon>
    </lineage>
</organism>